<gene>
    <name evidence="2" type="ORF">RhiirA4_462939</name>
</gene>
<dbReference type="AlphaFoldDB" id="A0A2I1GM21"/>
<proteinExistence type="predicted"/>
<protein>
    <submittedName>
        <fullName evidence="2">Uncharacterized protein</fullName>
    </submittedName>
</protein>
<name>A0A2I1GM21_9GLOM</name>
<dbReference type="EMBL" id="LLXI01000564">
    <property type="protein sequence ID" value="PKY47647.1"/>
    <property type="molecule type" value="Genomic_DNA"/>
</dbReference>
<accession>A0A2I1GM21</accession>
<evidence type="ECO:0000313" key="2">
    <source>
        <dbReference type="EMBL" id="PKY47647.1"/>
    </source>
</evidence>
<comment type="caution">
    <text evidence="2">The sequence shown here is derived from an EMBL/GenBank/DDBJ whole genome shotgun (WGS) entry which is preliminary data.</text>
</comment>
<evidence type="ECO:0000256" key="1">
    <source>
        <dbReference type="SAM" id="MobiDB-lite"/>
    </source>
</evidence>
<evidence type="ECO:0000313" key="3">
    <source>
        <dbReference type="Proteomes" id="UP000234323"/>
    </source>
</evidence>
<dbReference type="Proteomes" id="UP000234323">
    <property type="component" value="Unassembled WGS sequence"/>
</dbReference>
<feature type="region of interest" description="Disordered" evidence="1">
    <location>
        <begin position="1"/>
        <end position="44"/>
    </location>
</feature>
<keyword evidence="3" id="KW-1185">Reference proteome</keyword>
<sequence length="70" mass="7791">MRKQIKELQINDNDEDEAHNNPNLHSEEQDELELPDSLVKNPSNSLSKEILSSLANSVRDECTGNGDGKS</sequence>
<reference evidence="2 3" key="1">
    <citation type="submission" date="2015-10" db="EMBL/GenBank/DDBJ databases">
        <title>Genome analyses suggest a sexual origin of heterokaryosis in a supposedly ancient asexual fungus.</title>
        <authorList>
            <person name="Ropars J."/>
            <person name="Sedzielewska K."/>
            <person name="Noel J."/>
            <person name="Charron P."/>
            <person name="Farinelli L."/>
            <person name="Marton T."/>
            <person name="Kruger M."/>
            <person name="Pelin A."/>
            <person name="Brachmann A."/>
            <person name="Corradi N."/>
        </authorList>
    </citation>
    <scope>NUCLEOTIDE SEQUENCE [LARGE SCALE GENOMIC DNA]</scope>
    <source>
        <strain evidence="2 3">A4</strain>
    </source>
</reference>
<organism evidence="2 3">
    <name type="scientific">Rhizophagus irregularis</name>
    <dbReference type="NCBI Taxonomy" id="588596"/>
    <lineage>
        <taxon>Eukaryota</taxon>
        <taxon>Fungi</taxon>
        <taxon>Fungi incertae sedis</taxon>
        <taxon>Mucoromycota</taxon>
        <taxon>Glomeromycotina</taxon>
        <taxon>Glomeromycetes</taxon>
        <taxon>Glomerales</taxon>
        <taxon>Glomeraceae</taxon>
        <taxon>Rhizophagus</taxon>
    </lineage>
</organism>